<dbReference type="AlphaFoldDB" id="A0A6A4SZ69"/>
<proteinExistence type="predicted"/>
<protein>
    <submittedName>
        <fullName evidence="1">Uncharacterized protein</fullName>
    </submittedName>
</protein>
<name>A0A6A4SZ69_SCOMX</name>
<gene>
    <name evidence="1" type="ORF">F2P81_006464</name>
</gene>
<dbReference type="Proteomes" id="UP000438429">
    <property type="component" value="Unassembled WGS sequence"/>
</dbReference>
<accession>A0A6A4SZ69</accession>
<evidence type="ECO:0000313" key="1">
    <source>
        <dbReference type="EMBL" id="KAF0040566.1"/>
    </source>
</evidence>
<dbReference type="EMBL" id="VEVO01000006">
    <property type="protein sequence ID" value="KAF0040566.1"/>
    <property type="molecule type" value="Genomic_DNA"/>
</dbReference>
<comment type="caution">
    <text evidence="1">The sequence shown here is derived from an EMBL/GenBank/DDBJ whole genome shotgun (WGS) entry which is preliminary data.</text>
</comment>
<reference evidence="1 2" key="1">
    <citation type="submission" date="2019-06" db="EMBL/GenBank/DDBJ databases">
        <title>Draft genomes of female and male turbot (Scophthalmus maximus).</title>
        <authorList>
            <person name="Xu H."/>
            <person name="Xu X.-W."/>
            <person name="Shao C."/>
            <person name="Chen S."/>
        </authorList>
    </citation>
    <scope>NUCLEOTIDE SEQUENCE [LARGE SCALE GENOMIC DNA]</scope>
    <source>
        <strain evidence="1">Ysfricsl-2016a</strain>
        <tissue evidence="1">Blood</tissue>
    </source>
</reference>
<sequence>MHVSLSSDEAAYETTVWLCYDTLHKVTSEMRNYQQEQSESRRTLHGFNRFSAACSGPTTIDFTSLKDSALMLVSLTVTYGNSEKRTNVSVPLWTLDEIECRNSKVCLTPAPVENMYHTEQEASRVTDTTPSAHAEQHVLEDYSTRLHYTTYFKDLQVIHAGLTLTSTEALLSSANIDINISTSQLLSKPNRVAQMLMLYFGGPANQHCYSKQPVHNGCCVDLIKVLINSPFRKKTEHRYSNASSLYKIFDPVYIYTWYFYNVHTVFGLRSNRCLPLINKICRQLFAEFTKRLRTDIYGNRMINPFGDFGDSLFYDLRIAPYHTSEYIFLFSAAADKVLQWRSESDKLSGMIGNCNCTENQLCLFGASVDPDVLVMWRTLEVVAYKNNLKNKLPIVATKTLGYAQCDQASLYIGECRSISIGHLIKTKKGHEKVLSLPYHVTINQILNARVNAL</sequence>
<evidence type="ECO:0000313" key="2">
    <source>
        <dbReference type="Proteomes" id="UP000438429"/>
    </source>
</evidence>
<organism evidence="1 2">
    <name type="scientific">Scophthalmus maximus</name>
    <name type="common">Turbot</name>
    <name type="synonym">Psetta maxima</name>
    <dbReference type="NCBI Taxonomy" id="52904"/>
    <lineage>
        <taxon>Eukaryota</taxon>
        <taxon>Metazoa</taxon>
        <taxon>Chordata</taxon>
        <taxon>Craniata</taxon>
        <taxon>Vertebrata</taxon>
        <taxon>Euteleostomi</taxon>
        <taxon>Actinopterygii</taxon>
        <taxon>Neopterygii</taxon>
        <taxon>Teleostei</taxon>
        <taxon>Neoteleostei</taxon>
        <taxon>Acanthomorphata</taxon>
        <taxon>Carangaria</taxon>
        <taxon>Pleuronectiformes</taxon>
        <taxon>Pleuronectoidei</taxon>
        <taxon>Scophthalmidae</taxon>
        <taxon>Scophthalmus</taxon>
    </lineage>
</organism>